<keyword evidence="2" id="KW-0472">Membrane</keyword>
<dbReference type="EMBL" id="CACTIH010007392">
    <property type="protein sequence ID" value="CAA3012174.1"/>
    <property type="molecule type" value="Genomic_DNA"/>
</dbReference>
<dbReference type="Proteomes" id="UP000594638">
    <property type="component" value="Unassembled WGS sequence"/>
</dbReference>
<dbReference type="Gramene" id="OE9A030237T1">
    <property type="protein sequence ID" value="OE9A030237C1"/>
    <property type="gene ID" value="OE9A030237"/>
</dbReference>
<reference evidence="4 5" key="1">
    <citation type="submission" date="2019-12" db="EMBL/GenBank/DDBJ databases">
        <authorList>
            <person name="Alioto T."/>
            <person name="Alioto T."/>
            <person name="Gomez Garrido J."/>
        </authorList>
    </citation>
    <scope>NUCLEOTIDE SEQUENCE [LARGE SCALE GENOMIC DNA]</scope>
</reference>
<dbReference type="AlphaFoldDB" id="A0A8S0U4I0"/>
<keyword evidence="2" id="KW-0812">Transmembrane</keyword>
<feature type="compositionally biased region" description="Acidic residues" evidence="1">
    <location>
        <begin position="27"/>
        <end position="41"/>
    </location>
</feature>
<evidence type="ECO:0000313" key="4">
    <source>
        <dbReference type="EMBL" id="CAA3012174.1"/>
    </source>
</evidence>
<evidence type="ECO:0000256" key="3">
    <source>
        <dbReference type="SAM" id="SignalP"/>
    </source>
</evidence>
<name>A0A8S0U4I0_OLEEU</name>
<comment type="caution">
    <text evidence="4">The sequence shown here is derived from an EMBL/GenBank/DDBJ whole genome shotgun (WGS) entry which is preliminary data.</text>
</comment>
<organism evidence="4 5">
    <name type="scientific">Olea europaea subsp. europaea</name>
    <dbReference type="NCBI Taxonomy" id="158383"/>
    <lineage>
        <taxon>Eukaryota</taxon>
        <taxon>Viridiplantae</taxon>
        <taxon>Streptophyta</taxon>
        <taxon>Embryophyta</taxon>
        <taxon>Tracheophyta</taxon>
        <taxon>Spermatophyta</taxon>
        <taxon>Magnoliopsida</taxon>
        <taxon>eudicotyledons</taxon>
        <taxon>Gunneridae</taxon>
        <taxon>Pentapetalae</taxon>
        <taxon>asterids</taxon>
        <taxon>lamiids</taxon>
        <taxon>Lamiales</taxon>
        <taxon>Oleaceae</taxon>
        <taxon>Oleeae</taxon>
        <taxon>Olea</taxon>
    </lineage>
</organism>
<evidence type="ECO:0000256" key="2">
    <source>
        <dbReference type="SAM" id="Phobius"/>
    </source>
</evidence>
<evidence type="ECO:0000256" key="1">
    <source>
        <dbReference type="SAM" id="MobiDB-lite"/>
    </source>
</evidence>
<accession>A0A8S0U4I0</accession>
<proteinExistence type="predicted"/>
<evidence type="ECO:0000313" key="5">
    <source>
        <dbReference type="Proteomes" id="UP000594638"/>
    </source>
</evidence>
<keyword evidence="5" id="KW-1185">Reference proteome</keyword>
<feature type="region of interest" description="Disordered" evidence="1">
    <location>
        <begin position="27"/>
        <end position="51"/>
    </location>
</feature>
<gene>
    <name evidence="4" type="ORF">OLEA9_A030237</name>
</gene>
<feature type="chain" id="PRO_5035919081" evidence="3">
    <location>
        <begin position="25"/>
        <end position="102"/>
    </location>
</feature>
<protein>
    <submittedName>
        <fullName evidence="4">Uncharacterized protein</fullName>
    </submittedName>
</protein>
<feature type="transmembrane region" description="Helical" evidence="2">
    <location>
        <begin position="76"/>
        <end position="96"/>
    </location>
</feature>
<keyword evidence="2" id="KW-1133">Transmembrane helix</keyword>
<feature type="signal peptide" evidence="3">
    <location>
        <begin position="1"/>
        <end position="24"/>
    </location>
</feature>
<sequence length="102" mass="11262">MGRRKALFLLVVVACCALVAGVGGNEDEWGWEEEEGDEGSGEEGGAGRPEGVDWFLLQDSKQVVKTDAGKIRVVRWYSFSLIYMFGVLSNLSRTMLDMIDVN</sequence>
<keyword evidence="3" id="KW-0732">Signal</keyword>